<dbReference type="Proteomes" id="UP000657385">
    <property type="component" value="Unassembled WGS sequence"/>
</dbReference>
<keyword evidence="3" id="KW-1185">Reference proteome</keyword>
<feature type="compositionally biased region" description="Low complexity" evidence="1">
    <location>
        <begin position="168"/>
        <end position="216"/>
    </location>
</feature>
<reference evidence="2" key="1">
    <citation type="submission" date="2020-11" db="EMBL/GenBank/DDBJ databases">
        <title>Isolation and identification of active actinomycetes.</title>
        <authorList>
            <person name="Yu B."/>
        </authorList>
    </citation>
    <scope>NUCLEOTIDE SEQUENCE</scope>
    <source>
        <strain evidence="2">NEAU-YB345</strain>
    </source>
</reference>
<feature type="compositionally biased region" description="Low complexity" evidence="1">
    <location>
        <begin position="230"/>
        <end position="241"/>
    </location>
</feature>
<feature type="region of interest" description="Disordered" evidence="1">
    <location>
        <begin position="154"/>
        <end position="241"/>
    </location>
</feature>
<proteinExistence type="predicted"/>
<sequence length="241" mass="22784">MVALGAAACTSSDNSAQLDSWAKSVCGGISAPIQEVQAAQADTGKIIPGESPSALQTRLADDLGKLAAGNQQIAQAVQAAGAPQTSDGTQTQASAVSELNETAGGYTKVQATVKELSVDDQAKFAAALKGVSDQVQQLSTQSTTALQKLQSGQLGAALGKQPACAAPSGTPTAESTGASTGATTSGSPQPKASGSASDKASPSGSSSAGGSSSGSSSSGGGSSSGGSSSGSGSPDASSSAG</sequence>
<feature type="compositionally biased region" description="Gly residues" evidence="1">
    <location>
        <begin position="217"/>
        <end position="229"/>
    </location>
</feature>
<dbReference type="RefSeq" id="WP_196195796.1">
    <property type="nucleotide sequence ID" value="NZ_JADPRT010000009.1"/>
</dbReference>
<evidence type="ECO:0008006" key="4">
    <source>
        <dbReference type="Google" id="ProtNLM"/>
    </source>
</evidence>
<name>A0A931B3N1_9ACTN</name>
<protein>
    <recommendedName>
        <fullName evidence="4">Small secreted protein</fullName>
    </recommendedName>
</protein>
<gene>
    <name evidence="2" type="ORF">I2501_21570</name>
</gene>
<organism evidence="2 3">
    <name type="scientific">Streptacidiphilus fuscans</name>
    <dbReference type="NCBI Taxonomy" id="2789292"/>
    <lineage>
        <taxon>Bacteria</taxon>
        <taxon>Bacillati</taxon>
        <taxon>Actinomycetota</taxon>
        <taxon>Actinomycetes</taxon>
        <taxon>Kitasatosporales</taxon>
        <taxon>Streptomycetaceae</taxon>
        <taxon>Streptacidiphilus</taxon>
    </lineage>
</organism>
<evidence type="ECO:0000313" key="2">
    <source>
        <dbReference type="EMBL" id="MBF9070615.1"/>
    </source>
</evidence>
<dbReference type="EMBL" id="JADPRT010000009">
    <property type="protein sequence ID" value="MBF9070615.1"/>
    <property type="molecule type" value="Genomic_DNA"/>
</dbReference>
<evidence type="ECO:0000256" key="1">
    <source>
        <dbReference type="SAM" id="MobiDB-lite"/>
    </source>
</evidence>
<comment type="caution">
    <text evidence="2">The sequence shown here is derived from an EMBL/GenBank/DDBJ whole genome shotgun (WGS) entry which is preliminary data.</text>
</comment>
<accession>A0A931B3N1</accession>
<evidence type="ECO:0000313" key="3">
    <source>
        <dbReference type="Proteomes" id="UP000657385"/>
    </source>
</evidence>
<dbReference type="AlphaFoldDB" id="A0A931B3N1"/>